<sequence length="88" mass="10328">MIKVIDPNEWFFIYSKKQPKGGNDIYTPLAVLRAFNKRSAIALYNAYYRNGKSLIFDDSLEGIRAINITEEKKENLLRNETFNVFDYI</sequence>
<organism evidence="1">
    <name type="scientific">bioreactor metagenome</name>
    <dbReference type="NCBI Taxonomy" id="1076179"/>
    <lineage>
        <taxon>unclassified sequences</taxon>
        <taxon>metagenomes</taxon>
        <taxon>ecological metagenomes</taxon>
    </lineage>
</organism>
<dbReference type="AlphaFoldDB" id="A0A644VW89"/>
<reference evidence="1" key="1">
    <citation type="submission" date="2019-08" db="EMBL/GenBank/DDBJ databases">
        <authorList>
            <person name="Kucharzyk K."/>
            <person name="Murdoch R.W."/>
            <person name="Higgins S."/>
            <person name="Loffler F."/>
        </authorList>
    </citation>
    <scope>NUCLEOTIDE SEQUENCE</scope>
</reference>
<protein>
    <submittedName>
        <fullName evidence="1">Uncharacterized protein</fullName>
    </submittedName>
</protein>
<gene>
    <name evidence="1" type="ORF">SDC9_41897</name>
</gene>
<proteinExistence type="predicted"/>
<comment type="caution">
    <text evidence="1">The sequence shown here is derived from an EMBL/GenBank/DDBJ whole genome shotgun (WGS) entry which is preliminary data.</text>
</comment>
<evidence type="ECO:0000313" key="1">
    <source>
        <dbReference type="EMBL" id="MPL95725.1"/>
    </source>
</evidence>
<dbReference type="EMBL" id="VSSQ01000479">
    <property type="protein sequence ID" value="MPL95725.1"/>
    <property type="molecule type" value="Genomic_DNA"/>
</dbReference>
<accession>A0A644VW89</accession>
<name>A0A644VW89_9ZZZZ</name>